<reference evidence="1" key="1">
    <citation type="submission" date="2023-03" db="EMBL/GenBank/DDBJ databases">
        <title>Massive genome expansion in bonnet fungi (Mycena s.s.) driven by repeated elements and novel gene families across ecological guilds.</title>
        <authorList>
            <consortium name="Lawrence Berkeley National Laboratory"/>
            <person name="Harder C.B."/>
            <person name="Miyauchi S."/>
            <person name="Viragh M."/>
            <person name="Kuo A."/>
            <person name="Thoen E."/>
            <person name="Andreopoulos B."/>
            <person name="Lu D."/>
            <person name="Skrede I."/>
            <person name="Drula E."/>
            <person name="Henrissat B."/>
            <person name="Morin E."/>
            <person name="Kohler A."/>
            <person name="Barry K."/>
            <person name="LaButti K."/>
            <person name="Morin E."/>
            <person name="Salamov A."/>
            <person name="Lipzen A."/>
            <person name="Mereny Z."/>
            <person name="Hegedus B."/>
            <person name="Baldrian P."/>
            <person name="Stursova M."/>
            <person name="Weitz H."/>
            <person name="Taylor A."/>
            <person name="Grigoriev I.V."/>
            <person name="Nagy L.G."/>
            <person name="Martin F."/>
            <person name="Kauserud H."/>
        </authorList>
    </citation>
    <scope>NUCLEOTIDE SEQUENCE</scope>
    <source>
        <strain evidence="1">9284</strain>
    </source>
</reference>
<name>A0AAD7BPZ3_9AGAR</name>
<accession>A0AAD7BPZ3</accession>
<gene>
    <name evidence="1" type="ORF">FB45DRAFT_1082492</name>
</gene>
<evidence type="ECO:0000313" key="1">
    <source>
        <dbReference type="EMBL" id="KAJ7627269.1"/>
    </source>
</evidence>
<protein>
    <submittedName>
        <fullName evidence="1">Uncharacterized protein</fullName>
    </submittedName>
</protein>
<evidence type="ECO:0000313" key="2">
    <source>
        <dbReference type="Proteomes" id="UP001221142"/>
    </source>
</evidence>
<dbReference type="AlphaFoldDB" id="A0AAD7BPZ3"/>
<dbReference type="Gene3D" id="3.30.559.10">
    <property type="entry name" value="Chloramphenicol acetyltransferase-like domain"/>
    <property type="match status" value="2"/>
</dbReference>
<sequence length="477" mass="53555">MLPTPPPPGVHTPPIPITALDHVMRDIIVTNGLIVDARLDACKLENTITVLIERKFPRAGARIAFRNGVYEFQVPQKFSTDMPAVRFTVENHVEAYSADPSRPKLPVDLAEFSASSPTIVNIPNLEPYFCCPGSPITLAEWIESKAPLMHVHFCVFNDLTFIGITAPHVGFDGVGMGMMLQAWTRLLNGADIDEIVGMDWDSEPFKSFLPRHSPATAIPKSVFGNGQLWQAFGDPEQRHAFVRLPKQLLADWKRQIMDELQSRGSTEWVGTSDILLAWWYKETLGHRVNDTTPMHLLLLSDIRNQPIFGSATESIGQYIGNAIGFIPVRPIPMRVFNDWSVGQLALHLRRAINTYHANPARIQAGLHYAFANPEKLRLPCPAGAEWKMSTNWLAADFGGLDFSGAQIHPRGAQTNSTKARVRFVYPTMTEGRKRLPIREPSFKVLMEDEEAIWAIHGGGEKEWNNMRRRRNALETKL</sequence>
<proteinExistence type="predicted"/>
<comment type="caution">
    <text evidence="1">The sequence shown here is derived from an EMBL/GenBank/DDBJ whole genome shotgun (WGS) entry which is preliminary data.</text>
</comment>
<organism evidence="1 2">
    <name type="scientific">Roridomyces roridus</name>
    <dbReference type="NCBI Taxonomy" id="1738132"/>
    <lineage>
        <taxon>Eukaryota</taxon>
        <taxon>Fungi</taxon>
        <taxon>Dikarya</taxon>
        <taxon>Basidiomycota</taxon>
        <taxon>Agaricomycotina</taxon>
        <taxon>Agaricomycetes</taxon>
        <taxon>Agaricomycetidae</taxon>
        <taxon>Agaricales</taxon>
        <taxon>Marasmiineae</taxon>
        <taxon>Mycenaceae</taxon>
        <taxon>Roridomyces</taxon>
    </lineage>
</organism>
<dbReference type="EMBL" id="JARKIF010000011">
    <property type="protein sequence ID" value="KAJ7627269.1"/>
    <property type="molecule type" value="Genomic_DNA"/>
</dbReference>
<dbReference type="InterPro" id="IPR023213">
    <property type="entry name" value="CAT-like_dom_sf"/>
</dbReference>
<dbReference type="Proteomes" id="UP001221142">
    <property type="component" value="Unassembled WGS sequence"/>
</dbReference>
<keyword evidence="2" id="KW-1185">Reference proteome</keyword>